<reference evidence="1 2" key="1">
    <citation type="submission" date="2013-10" db="EMBL/GenBank/DDBJ databases">
        <authorList>
            <person name="Ichikawa N."/>
            <person name="Kimura A."/>
            <person name="Ohji S."/>
            <person name="Hosoyama A."/>
            <person name="Fujita N."/>
        </authorList>
    </citation>
    <scope>NUCLEOTIDE SEQUENCE [LARGE SCALE GENOMIC DNA]</scope>
    <source>
        <strain evidence="1 2">NBRC 102217</strain>
    </source>
</reference>
<accession>V5FM62</accession>
<dbReference type="EMBL" id="BAUJ01000030">
    <property type="protein sequence ID" value="GAD89942.1"/>
    <property type="molecule type" value="Genomic_DNA"/>
</dbReference>
<reference evidence="1 2" key="2">
    <citation type="submission" date="2013-11" db="EMBL/GenBank/DDBJ databases">
        <title>Whole genome shotgun sequence of Vibrio halioticoli NBRC 102217.</title>
        <authorList>
            <person name="Isaki S."/>
            <person name="Kimura A."/>
            <person name="Ohji S."/>
            <person name="Hosoyama A."/>
            <person name="Fujita N."/>
            <person name="Hashimoto M."/>
            <person name="Hosoyama Y."/>
            <person name="Yamazoe A."/>
        </authorList>
    </citation>
    <scope>NUCLEOTIDE SEQUENCE [LARGE SCALE GENOMIC DNA]</scope>
    <source>
        <strain evidence="1 2">NBRC 102217</strain>
    </source>
</reference>
<name>V5FM62_9VIBR</name>
<comment type="caution">
    <text evidence="1">The sequence shown here is derived from an EMBL/GenBank/DDBJ whole genome shotgun (WGS) entry which is preliminary data.</text>
</comment>
<organism evidence="1 2">
    <name type="scientific">Vibrio halioticoli NBRC 102217</name>
    <dbReference type="NCBI Taxonomy" id="1219072"/>
    <lineage>
        <taxon>Bacteria</taxon>
        <taxon>Pseudomonadati</taxon>
        <taxon>Pseudomonadota</taxon>
        <taxon>Gammaproteobacteria</taxon>
        <taxon>Vibrionales</taxon>
        <taxon>Vibrionaceae</taxon>
        <taxon>Vibrio</taxon>
    </lineage>
</organism>
<evidence type="ECO:0000313" key="1">
    <source>
        <dbReference type="EMBL" id="GAD89942.1"/>
    </source>
</evidence>
<evidence type="ECO:0000313" key="2">
    <source>
        <dbReference type="Proteomes" id="UP000017800"/>
    </source>
</evidence>
<dbReference type="Proteomes" id="UP000017800">
    <property type="component" value="Unassembled WGS sequence"/>
</dbReference>
<gene>
    <name evidence="1" type="ORF">VHA01S_030_00170</name>
</gene>
<dbReference type="eggNOG" id="ENOG502Z9Z1">
    <property type="taxonomic scope" value="Bacteria"/>
</dbReference>
<evidence type="ECO:0008006" key="3">
    <source>
        <dbReference type="Google" id="ProtNLM"/>
    </source>
</evidence>
<protein>
    <recommendedName>
        <fullName evidence="3">Conjugal transfer protein TraN</fullName>
    </recommendedName>
</protein>
<dbReference type="AlphaFoldDB" id="V5FM62"/>
<keyword evidence="2" id="KW-1185">Reference proteome</keyword>
<sequence>MLLYDRIRGFIGQSITWLLLLTTQSMTVHLAYAQDDFYNAVNEANEYAKELRNQRATPTFDDAGNLTHNGNIIFSTEELSGQQYNSYAPADTNTYGSDSKTLMGGETAQKTYDKKTLDTAESAGERAYHITKSSFNRQKPDLSNDPIWSVTDDVFNNLEEIASGFANCEISTELVSNGREIHVPKYEICTKLPAIEASFTINHEYDVGVIKHRSGPVNLSPCGLGCLEVWLGTIGDDYWGGYCSVYEEAMSIEVIQPQSITAATLARSKFDDYHQVYLNGTKVWNGPNELFPPETEGSCELNTSWDLNPNVDLLGYFTELTPHSDLNFLTRTSVTDGGEGYSLVRVHYNYEDLIYNDVWTDAEKIAQAHEIQQQLDDGFCTGEIRCTNMPTLDAEGCTTINGLRVCESNFGDNPLSELGISPFCKSVSVSSTCDFNKGEWCTTDLQGVEHCYDNTTENRNTCTEYEANPECSYIKTECVEGTDADSGNCYVQEDTYDCGFTVNEGTETEEDVLRCDGQLMCVGEGCYSPDRDLANTSFGEVNAYMEMLKFAFADMTCEGIPDRAYDPNNTPDDYLPVPTCDYGYTYNVDADMCLKQLSCAYSENDFYAASPRNGIQILTNNTVIADDNSITSCSPITIGSITYTCGEAKKKLATDTFYEVCANDARAITPENCPSLLHEINPKTGYCEVPPSLSCTEPDYTLIGAGTPFDDSDDICLAPQTEANYTCGAGFTLVNGQCSQTLTSNVQYSCPSGYTQNGTQCTKSTVETTARPLTCDQSNFNSGVFVCRYQSQTSTACSFNCTPDNYGGNGNPLPYSTSIAKTYGSCGLGWTANGSVCERTVTSTVGATLYCPSGYSLSGGCVLKPLQQPRKKYAKVVMSLI</sequence>
<proteinExistence type="predicted"/>